<dbReference type="InterPro" id="IPR011611">
    <property type="entry name" value="PfkB_dom"/>
</dbReference>
<evidence type="ECO:0000256" key="4">
    <source>
        <dbReference type="ARBA" id="ARBA00022777"/>
    </source>
</evidence>
<dbReference type="InterPro" id="IPR002173">
    <property type="entry name" value="Carboh/pur_kinase_PfkB_CS"/>
</dbReference>
<comment type="similarity">
    <text evidence="1">Belongs to the carbohydrate kinase PfkB family.</text>
</comment>
<keyword evidence="3" id="KW-0547">Nucleotide-binding</keyword>
<dbReference type="SUPFAM" id="SSF53613">
    <property type="entry name" value="Ribokinase-like"/>
    <property type="match status" value="1"/>
</dbReference>
<dbReference type="PROSITE" id="PS00583">
    <property type="entry name" value="PFKB_KINASES_1"/>
    <property type="match status" value="1"/>
</dbReference>
<dbReference type="EMBL" id="CAACXN010000014">
    <property type="protein sequence ID" value="VEW11669.1"/>
    <property type="molecule type" value="Genomic_DNA"/>
</dbReference>
<evidence type="ECO:0000256" key="5">
    <source>
        <dbReference type="ARBA" id="ARBA00022840"/>
    </source>
</evidence>
<organism evidence="7 8">
    <name type="scientific">Brevibacterium casei</name>
    <dbReference type="NCBI Taxonomy" id="33889"/>
    <lineage>
        <taxon>Bacteria</taxon>
        <taxon>Bacillati</taxon>
        <taxon>Actinomycetota</taxon>
        <taxon>Actinomycetes</taxon>
        <taxon>Micrococcales</taxon>
        <taxon>Brevibacteriaceae</taxon>
        <taxon>Brevibacterium</taxon>
    </lineage>
</organism>
<dbReference type="AlphaFoldDB" id="A0A449D252"/>
<dbReference type="InterPro" id="IPR029056">
    <property type="entry name" value="Ribokinase-like"/>
</dbReference>
<dbReference type="Proteomes" id="UP000386281">
    <property type="component" value="Unassembled WGS sequence"/>
</dbReference>
<dbReference type="CDD" id="cd01167">
    <property type="entry name" value="bac_FRK"/>
    <property type="match status" value="1"/>
</dbReference>
<keyword evidence="4 7" id="KW-0418">Kinase</keyword>
<name>A0A449D252_9MICO</name>
<feature type="domain" description="Carbohydrate kinase PfkB" evidence="6">
    <location>
        <begin position="89"/>
        <end position="374"/>
    </location>
</feature>
<reference evidence="7 8" key="1">
    <citation type="submission" date="2019-02" db="EMBL/GenBank/DDBJ databases">
        <authorList>
            <consortium name="Pathogen Informatics"/>
        </authorList>
    </citation>
    <scope>NUCLEOTIDE SEQUENCE [LARGE SCALE GENOMIC DNA]</scope>
    <source>
        <strain evidence="7 8">3012STDY7078520</strain>
    </source>
</reference>
<keyword evidence="2 7" id="KW-0808">Transferase</keyword>
<dbReference type="Pfam" id="PF00294">
    <property type="entry name" value="PfkB"/>
    <property type="match status" value="1"/>
</dbReference>
<dbReference type="GO" id="GO:0016301">
    <property type="term" value="F:kinase activity"/>
    <property type="evidence" value="ECO:0007669"/>
    <property type="project" value="UniProtKB-KW"/>
</dbReference>
<evidence type="ECO:0000256" key="1">
    <source>
        <dbReference type="ARBA" id="ARBA00010688"/>
    </source>
</evidence>
<dbReference type="InterPro" id="IPR050306">
    <property type="entry name" value="PfkB_Carbo_kinase"/>
</dbReference>
<evidence type="ECO:0000313" key="8">
    <source>
        <dbReference type="Proteomes" id="UP000386281"/>
    </source>
</evidence>
<dbReference type="PANTHER" id="PTHR43085">
    <property type="entry name" value="HEXOKINASE FAMILY MEMBER"/>
    <property type="match status" value="1"/>
</dbReference>
<proteinExistence type="inferred from homology"/>
<evidence type="ECO:0000256" key="3">
    <source>
        <dbReference type="ARBA" id="ARBA00022741"/>
    </source>
</evidence>
<protein>
    <submittedName>
        <fullName evidence="7">Fructosamine kinase frlD</fullName>
        <ecNumber evidence="7">2.7.1.-</ecNumber>
    </submittedName>
</protein>
<sequence length="388" mass="40907">MRTVASELSQLSEDIAGQTLSGSRREESGGCRVDDCSDVCFKGVVIHALTVPLGTDTSETQITPIFERSPILSAEICDHLGEYNGRMTILVIGEALIDIVTTPDAADRYAPGGAPANVALGLGRLGDEVALLTDVGDDFHGGFVLAHLCASNVTVHATPRGATSTARAVLSADGSAEYDFHLRWAPDPTPITGGAWDAVHIGSIAAFLQPGAATIDSLLDDRGDETALITFDPNIRPSIIGDRAAALPRFEELAARVDVVKLSDVDAEWLYPDRTHEERIAHILDLGAGLVALTRGGDKAILATASATVHVPARRADVVDTIGAGDTFMVSLLHDLCRATGAPAELDREELTRLGENAVGLAAITVSRPGADLPWKREVEDRRGGESD</sequence>
<evidence type="ECO:0000259" key="6">
    <source>
        <dbReference type="Pfam" id="PF00294"/>
    </source>
</evidence>
<dbReference type="GO" id="GO:0005524">
    <property type="term" value="F:ATP binding"/>
    <property type="evidence" value="ECO:0007669"/>
    <property type="project" value="UniProtKB-KW"/>
</dbReference>
<dbReference type="Gene3D" id="3.40.1190.20">
    <property type="match status" value="1"/>
</dbReference>
<gene>
    <name evidence="7" type="primary">frlD</name>
    <name evidence="7" type="ORF">NCTC12391_00836</name>
</gene>
<keyword evidence="5" id="KW-0067">ATP-binding</keyword>
<evidence type="ECO:0000313" key="7">
    <source>
        <dbReference type="EMBL" id="VEW11669.1"/>
    </source>
</evidence>
<evidence type="ECO:0000256" key="2">
    <source>
        <dbReference type="ARBA" id="ARBA00022679"/>
    </source>
</evidence>
<accession>A0A449D252</accession>
<dbReference type="PANTHER" id="PTHR43085:SF1">
    <property type="entry name" value="PSEUDOURIDINE KINASE-RELATED"/>
    <property type="match status" value="1"/>
</dbReference>
<dbReference type="EC" id="2.7.1.-" evidence="7"/>